<feature type="region of interest" description="Disordered" evidence="1">
    <location>
        <begin position="130"/>
        <end position="155"/>
    </location>
</feature>
<comment type="caution">
    <text evidence="3">The sequence shown here is derived from an EMBL/GenBank/DDBJ whole genome shotgun (WGS) entry which is preliminary data.</text>
</comment>
<dbReference type="Proteomes" id="UP001344447">
    <property type="component" value="Unassembled WGS sequence"/>
</dbReference>
<reference evidence="3 4" key="1">
    <citation type="submission" date="2023-11" db="EMBL/GenBank/DDBJ databases">
        <title>Dfirmibasis_genome.</title>
        <authorList>
            <person name="Edelbroek B."/>
            <person name="Kjellin J."/>
            <person name="Jerlstrom-Hultqvist J."/>
            <person name="Soderbom F."/>
        </authorList>
    </citation>
    <scope>NUCLEOTIDE SEQUENCE [LARGE SCALE GENOMIC DNA]</scope>
    <source>
        <strain evidence="3 4">TNS-C-14</strain>
    </source>
</reference>
<keyword evidence="4" id="KW-1185">Reference proteome</keyword>
<evidence type="ECO:0000313" key="3">
    <source>
        <dbReference type="EMBL" id="KAK5582770.1"/>
    </source>
</evidence>
<sequence>MMINKYLTLLFVCLLIGNVYSATTIKGYTTTPNTNPESVEDNGSKVCSGITVDVKLSEKPTGTITAKFPNNDKSAPITAVVSKTDPDTYTLSGFVLKEEGNLDGIEVLLDGTVLANDAGVTPPTLKCLASTTNSSSEAGSSNHSGSTSESVDTPPAIKSISVSQATMEPTINSGQKFCTGVKVNFQLDKIVQTSYLEPKYNSFPATGKNTVTIDDSTKPDYYFTLDVSLNGNLDDLYILYNKTTKITLPNQISFKCQEAAANTDPTSVKTLTTQTSSAKSKDGICSGVTVDFTLDNEPTAITDITVASASITGTPSITKSGTTYSATFIVKEGGDLSDFQVNFKGTPLKSTASVTFKCEKDSGTNSHSDDGSTSSSLSANTIAVFCFTAFLLFISN</sequence>
<feature type="chain" id="PRO_5042810541" evidence="2">
    <location>
        <begin position="22"/>
        <end position="396"/>
    </location>
</feature>
<evidence type="ECO:0000256" key="2">
    <source>
        <dbReference type="SAM" id="SignalP"/>
    </source>
</evidence>
<keyword evidence="2" id="KW-0732">Signal</keyword>
<dbReference type="EMBL" id="JAVFKY010000001">
    <property type="protein sequence ID" value="KAK5582770.1"/>
    <property type="molecule type" value="Genomic_DNA"/>
</dbReference>
<evidence type="ECO:0000313" key="4">
    <source>
        <dbReference type="Proteomes" id="UP001344447"/>
    </source>
</evidence>
<organism evidence="3 4">
    <name type="scientific">Dictyostelium firmibasis</name>
    <dbReference type="NCBI Taxonomy" id="79012"/>
    <lineage>
        <taxon>Eukaryota</taxon>
        <taxon>Amoebozoa</taxon>
        <taxon>Evosea</taxon>
        <taxon>Eumycetozoa</taxon>
        <taxon>Dictyostelia</taxon>
        <taxon>Dictyosteliales</taxon>
        <taxon>Dictyosteliaceae</taxon>
        <taxon>Dictyostelium</taxon>
    </lineage>
</organism>
<feature type="compositionally biased region" description="Low complexity" evidence="1">
    <location>
        <begin position="130"/>
        <end position="150"/>
    </location>
</feature>
<proteinExistence type="predicted"/>
<gene>
    <name evidence="3" type="ORF">RB653_004356</name>
</gene>
<evidence type="ECO:0000256" key="1">
    <source>
        <dbReference type="SAM" id="MobiDB-lite"/>
    </source>
</evidence>
<dbReference type="AlphaFoldDB" id="A0AAN7Z396"/>
<accession>A0AAN7Z396</accession>
<feature type="signal peptide" evidence="2">
    <location>
        <begin position="1"/>
        <end position="21"/>
    </location>
</feature>
<protein>
    <submittedName>
        <fullName evidence="3">Uncharacterized protein</fullName>
    </submittedName>
</protein>
<name>A0AAN7Z396_9MYCE</name>